<evidence type="ECO:0000259" key="1">
    <source>
        <dbReference type="Pfam" id="PF01833"/>
    </source>
</evidence>
<dbReference type="InterPro" id="IPR013783">
    <property type="entry name" value="Ig-like_fold"/>
</dbReference>
<protein>
    <submittedName>
        <fullName evidence="2">IPT/TIG domain-containing protein</fullName>
    </submittedName>
</protein>
<dbReference type="EMBL" id="JACOIJ010000003">
    <property type="protein sequence ID" value="MBD1428478.1"/>
    <property type="molecule type" value="Genomic_DNA"/>
</dbReference>
<evidence type="ECO:0000313" key="2">
    <source>
        <dbReference type="EMBL" id="MBD1428478.1"/>
    </source>
</evidence>
<accession>A0ABR7YAY3</accession>
<dbReference type="InterPro" id="IPR002909">
    <property type="entry name" value="IPT_dom"/>
</dbReference>
<organism evidence="2 3">
    <name type="scientific">Sphingobacterium litopenaei</name>
    <dbReference type="NCBI Taxonomy" id="2763500"/>
    <lineage>
        <taxon>Bacteria</taxon>
        <taxon>Pseudomonadati</taxon>
        <taxon>Bacteroidota</taxon>
        <taxon>Sphingobacteriia</taxon>
        <taxon>Sphingobacteriales</taxon>
        <taxon>Sphingobacteriaceae</taxon>
        <taxon>Sphingobacterium</taxon>
    </lineage>
</organism>
<reference evidence="2 3" key="1">
    <citation type="submission" date="2020-08" db="EMBL/GenBank/DDBJ databases">
        <title>Sphingobacterium sp. DN04309 isolated from aquaculture water.</title>
        <authorList>
            <person name="Zhang M."/>
        </authorList>
    </citation>
    <scope>NUCLEOTIDE SEQUENCE [LARGE SCALE GENOMIC DNA]</scope>
    <source>
        <strain evidence="2 3">DN04309</strain>
    </source>
</reference>
<comment type="caution">
    <text evidence="2">The sequence shown here is derived from an EMBL/GenBank/DDBJ whole genome shotgun (WGS) entry which is preliminary data.</text>
</comment>
<dbReference type="Pfam" id="PF01833">
    <property type="entry name" value="TIG"/>
    <property type="match status" value="1"/>
</dbReference>
<proteinExistence type="predicted"/>
<gene>
    <name evidence="2" type="ORF">H8B04_02660</name>
</gene>
<dbReference type="InterPro" id="IPR014756">
    <property type="entry name" value="Ig_E-set"/>
</dbReference>
<keyword evidence="3" id="KW-1185">Reference proteome</keyword>
<dbReference type="SUPFAM" id="SSF81296">
    <property type="entry name" value="E set domains"/>
    <property type="match status" value="1"/>
</dbReference>
<dbReference type="Proteomes" id="UP000651271">
    <property type="component" value="Unassembled WGS sequence"/>
</dbReference>
<feature type="domain" description="IPT/TIG" evidence="1">
    <location>
        <begin position="456"/>
        <end position="523"/>
    </location>
</feature>
<name>A0ABR7YAY3_9SPHI</name>
<sequence length="535" mass="61385">MVIERNYAAPLVMTQNASIAGDDTFILKGEIKKLNDIEVIEHGFVFQKKLSNNAYEREQTIILTDKVDIGSFSKTYKLTSKPKEGDNYRYYYYLKTKLGVYKGEYTSIIINNITLPYLNTAATVGEVISLEGDFSKINTDYILVTEEHQAVIPYTISADKKKLDIKIANLKNAYHGRVIQFTLKSKIDAFGQTERRIASVKILGKLDNPKKLSYQLKDQLVISGEALPEDDNSDFLILINDHQIPYKKVIKLMEIGGLDSKPFKLGYNNGRDIVRFPEEISIDKPLASQIVFDKKAIHPRSTFSIKGYDFEYKDFEYHYLGTFSIIPNYKYGDQYTFRIADFKDGHYSYKYVSEFYEIETPTTIEVRSLKMNKPTQEEFYIGEKIHLTGSFIKGEKYYINLNDGDLMQEYACEEEGKLTVENLAGKKGRYKIGVGYEGIGGAYFPQSFEITSLGYTIYDFFPKMGYQGQLITIKGKGVHQASSVHVGEISINYNIQREQDLIKFIIPNTFQKGKVTIGVTLNNEYYQFDEKFEIL</sequence>
<dbReference type="Gene3D" id="2.60.40.10">
    <property type="entry name" value="Immunoglobulins"/>
    <property type="match status" value="1"/>
</dbReference>
<evidence type="ECO:0000313" key="3">
    <source>
        <dbReference type="Proteomes" id="UP000651271"/>
    </source>
</evidence>